<accession>A0A8S3D1Y0</accession>
<evidence type="ECO:0000313" key="1">
    <source>
        <dbReference type="EMBL" id="CAF4941322.1"/>
    </source>
</evidence>
<evidence type="ECO:0000313" key="2">
    <source>
        <dbReference type="Proteomes" id="UP000676336"/>
    </source>
</evidence>
<comment type="caution">
    <text evidence="1">The sequence shown here is derived from an EMBL/GenBank/DDBJ whole genome shotgun (WGS) entry which is preliminary data.</text>
</comment>
<feature type="non-terminal residue" evidence="1">
    <location>
        <position position="1"/>
    </location>
</feature>
<proteinExistence type="predicted"/>
<gene>
    <name evidence="1" type="ORF">SMN809_LOCUS53665</name>
</gene>
<dbReference type="EMBL" id="CAJOBI010185236">
    <property type="protein sequence ID" value="CAF4941322.1"/>
    <property type="molecule type" value="Genomic_DNA"/>
</dbReference>
<dbReference type="Proteomes" id="UP000676336">
    <property type="component" value="Unassembled WGS sequence"/>
</dbReference>
<name>A0A8S3D1Y0_9BILA</name>
<reference evidence="1" key="1">
    <citation type="submission" date="2021-02" db="EMBL/GenBank/DDBJ databases">
        <authorList>
            <person name="Nowell W R."/>
        </authorList>
    </citation>
    <scope>NUCLEOTIDE SEQUENCE</scope>
</reference>
<protein>
    <submittedName>
        <fullName evidence="1">Uncharacterized protein</fullName>
    </submittedName>
</protein>
<sequence length="78" mass="8419">NNTVPFIVQIVSPTTFTLVGPTLNYNGTYQLMYNGILNRTSTKNLTVTFNGTDVKGFSAVTTISVIVGDVLNSYPISN</sequence>
<organism evidence="1 2">
    <name type="scientific">Rotaria magnacalcarata</name>
    <dbReference type="NCBI Taxonomy" id="392030"/>
    <lineage>
        <taxon>Eukaryota</taxon>
        <taxon>Metazoa</taxon>
        <taxon>Spiralia</taxon>
        <taxon>Gnathifera</taxon>
        <taxon>Rotifera</taxon>
        <taxon>Eurotatoria</taxon>
        <taxon>Bdelloidea</taxon>
        <taxon>Philodinida</taxon>
        <taxon>Philodinidae</taxon>
        <taxon>Rotaria</taxon>
    </lineage>
</organism>
<feature type="non-terminal residue" evidence="1">
    <location>
        <position position="78"/>
    </location>
</feature>
<dbReference type="AlphaFoldDB" id="A0A8S3D1Y0"/>